<dbReference type="InterPro" id="IPR001433">
    <property type="entry name" value="OxRdtase_FAD/NAD-bd"/>
</dbReference>
<evidence type="ECO:0000256" key="6">
    <source>
        <dbReference type="PIRSR" id="PIRSR601834-1"/>
    </source>
</evidence>
<dbReference type="PANTHER" id="PTHR19370">
    <property type="entry name" value="NADH-CYTOCHROME B5 REDUCTASE"/>
    <property type="match status" value="1"/>
</dbReference>
<gene>
    <name evidence="9" type="ORF">RFI_35296</name>
</gene>
<evidence type="ECO:0000256" key="2">
    <source>
        <dbReference type="ARBA" id="ARBA00012011"/>
    </source>
</evidence>
<keyword evidence="4 6" id="KW-0274">FAD</keyword>
<comment type="cofactor">
    <cofactor evidence="1 6">
        <name>FAD</name>
        <dbReference type="ChEBI" id="CHEBI:57692"/>
    </cofactor>
</comment>
<feature type="domain" description="FAD-binding FR-type" evidence="8">
    <location>
        <begin position="64"/>
        <end position="169"/>
    </location>
</feature>
<dbReference type="Gene3D" id="3.40.50.80">
    <property type="entry name" value="Nucleotide-binding domain of ferredoxin-NADP reductase (FNR) module"/>
    <property type="match status" value="1"/>
</dbReference>
<evidence type="ECO:0000256" key="4">
    <source>
        <dbReference type="ARBA" id="ARBA00022827"/>
    </source>
</evidence>
<reference evidence="9 10" key="1">
    <citation type="journal article" date="2013" name="Curr. Biol.">
        <title>The Genome of the Foraminiferan Reticulomyxa filosa.</title>
        <authorList>
            <person name="Glockner G."/>
            <person name="Hulsmann N."/>
            <person name="Schleicher M."/>
            <person name="Noegel A.A."/>
            <person name="Eichinger L."/>
            <person name="Gallinger C."/>
            <person name="Pawlowski J."/>
            <person name="Sierra R."/>
            <person name="Euteneuer U."/>
            <person name="Pillet L."/>
            <person name="Moustafa A."/>
            <person name="Platzer M."/>
            <person name="Groth M."/>
            <person name="Szafranski K."/>
            <person name="Schliwa M."/>
        </authorList>
    </citation>
    <scope>NUCLEOTIDE SEQUENCE [LARGE SCALE GENOMIC DNA]</scope>
</reference>
<feature type="transmembrane region" description="Helical" evidence="7">
    <location>
        <begin position="211"/>
        <end position="230"/>
    </location>
</feature>
<dbReference type="Pfam" id="PF00175">
    <property type="entry name" value="NAD_binding_1"/>
    <property type="match status" value="1"/>
</dbReference>
<dbReference type="InterPro" id="IPR008333">
    <property type="entry name" value="Cbr1-like_FAD-bd_dom"/>
</dbReference>
<comment type="caution">
    <text evidence="9">The sequence shown here is derived from an EMBL/GenBank/DDBJ whole genome shotgun (WGS) entry which is preliminary data.</text>
</comment>
<dbReference type="InterPro" id="IPR001834">
    <property type="entry name" value="CBR-like"/>
</dbReference>
<dbReference type="InterPro" id="IPR017938">
    <property type="entry name" value="Riboflavin_synthase-like_b-brl"/>
</dbReference>
<feature type="transmembrane region" description="Helical" evidence="7">
    <location>
        <begin position="178"/>
        <end position="199"/>
    </location>
</feature>
<evidence type="ECO:0000256" key="5">
    <source>
        <dbReference type="ARBA" id="ARBA00023002"/>
    </source>
</evidence>
<evidence type="ECO:0000313" key="9">
    <source>
        <dbReference type="EMBL" id="ETO02137.1"/>
    </source>
</evidence>
<name>X6LLW1_RETFI</name>
<dbReference type="EMBL" id="ASPP01036605">
    <property type="protein sequence ID" value="ETO02137.1"/>
    <property type="molecule type" value="Genomic_DNA"/>
</dbReference>
<evidence type="ECO:0000256" key="7">
    <source>
        <dbReference type="SAM" id="Phobius"/>
    </source>
</evidence>
<evidence type="ECO:0000259" key="8">
    <source>
        <dbReference type="PROSITE" id="PS51384"/>
    </source>
</evidence>
<keyword evidence="3 6" id="KW-0285">Flavoprotein</keyword>
<feature type="binding site" evidence="6">
    <location>
        <position position="137"/>
    </location>
    <ligand>
        <name>FAD</name>
        <dbReference type="ChEBI" id="CHEBI:57692"/>
    </ligand>
</feature>
<keyword evidence="7" id="KW-1133">Transmembrane helix</keyword>
<dbReference type="CDD" id="cd06183">
    <property type="entry name" value="cyt_b5_reduct_like"/>
    <property type="match status" value="1"/>
</dbReference>
<dbReference type="Proteomes" id="UP000023152">
    <property type="component" value="Unassembled WGS sequence"/>
</dbReference>
<keyword evidence="5" id="KW-0560">Oxidoreductase</keyword>
<dbReference type="PANTHER" id="PTHR19370:SF171">
    <property type="entry name" value="NADH-CYTOCHROME B5 REDUCTASE 2"/>
    <property type="match status" value="1"/>
</dbReference>
<feature type="binding site" evidence="6">
    <location>
        <position position="118"/>
    </location>
    <ligand>
        <name>FAD</name>
        <dbReference type="ChEBI" id="CHEBI:57692"/>
    </ligand>
</feature>
<sequence>MPKIASCKLKTKHWSQYFRSLHIPRVSKQNIQTYYFCYQQRAPQSTKKDEPKERKGAAVQLSPTSYTACRIEAIWQDTHNVKRYRVALPRSDLPLDLPVSSAVKFRGFEKANNAEIVRSYTPVNDPTLIGAADFVVKLYPNGLMSNYLRDLQVNDTIDITGPFLKIPIPRAFLGKSQIVMICGGYLFFFFLTSKYVYIYVYVRYVYKYIRIYVYIHFPSFHIPLFLKKIFTGPLSLKKKKFIGTGLAPMVQTLKEICRLLTSPNDEERGDACEIVRGINEIALINCNKSEQDIICMSDLQSIESTFASVLSLADQQRNRGNIKFHCSHVLETVGKCSPSNLTGQGQKSHKVLHVGLLNTSLLKNTLPPPNDRVLILVCGSANMLTHVCGNTERDPQTRRKIQGEVGGILKELGYKPNMVYKF</sequence>
<feature type="binding site" evidence="6">
    <location>
        <position position="120"/>
    </location>
    <ligand>
        <name>FAD</name>
        <dbReference type="ChEBI" id="CHEBI:57692"/>
    </ligand>
</feature>
<dbReference type="AlphaFoldDB" id="X6LLW1"/>
<dbReference type="GO" id="GO:0090524">
    <property type="term" value="F:cytochrome-b5 reductase activity, acting on NADH"/>
    <property type="evidence" value="ECO:0007669"/>
    <property type="project" value="UniProtKB-EC"/>
</dbReference>
<dbReference type="PROSITE" id="PS51384">
    <property type="entry name" value="FAD_FR"/>
    <property type="match status" value="1"/>
</dbReference>
<feature type="binding site" evidence="6">
    <location>
        <position position="135"/>
    </location>
    <ligand>
        <name>FAD</name>
        <dbReference type="ChEBI" id="CHEBI:57692"/>
    </ligand>
</feature>
<keyword evidence="7" id="KW-0812">Transmembrane</keyword>
<evidence type="ECO:0000256" key="1">
    <source>
        <dbReference type="ARBA" id="ARBA00001974"/>
    </source>
</evidence>
<keyword evidence="10" id="KW-1185">Reference proteome</keyword>
<dbReference type="InterPro" id="IPR017927">
    <property type="entry name" value="FAD-bd_FR_type"/>
</dbReference>
<dbReference type="EC" id="1.6.2.2" evidence="2"/>
<organism evidence="9 10">
    <name type="scientific">Reticulomyxa filosa</name>
    <dbReference type="NCBI Taxonomy" id="46433"/>
    <lineage>
        <taxon>Eukaryota</taxon>
        <taxon>Sar</taxon>
        <taxon>Rhizaria</taxon>
        <taxon>Retaria</taxon>
        <taxon>Foraminifera</taxon>
        <taxon>Monothalamids</taxon>
        <taxon>Reticulomyxidae</taxon>
        <taxon>Reticulomyxa</taxon>
    </lineage>
</organism>
<dbReference type="SUPFAM" id="SSF63380">
    <property type="entry name" value="Riboflavin synthase domain-like"/>
    <property type="match status" value="1"/>
</dbReference>
<dbReference type="InterPro" id="IPR039261">
    <property type="entry name" value="FNR_nucleotide-bd"/>
</dbReference>
<feature type="binding site" evidence="6">
    <location>
        <position position="145"/>
    </location>
    <ligand>
        <name>FAD</name>
        <dbReference type="ChEBI" id="CHEBI:57692"/>
    </ligand>
</feature>
<dbReference type="SUPFAM" id="SSF52343">
    <property type="entry name" value="Ferredoxin reductase-like, C-terminal NADP-linked domain"/>
    <property type="match status" value="1"/>
</dbReference>
<dbReference type="Pfam" id="PF00970">
    <property type="entry name" value="FAD_binding_6"/>
    <property type="match status" value="1"/>
</dbReference>
<evidence type="ECO:0000256" key="3">
    <source>
        <dbReference type="ARBA" id="ARBA00022630"/>
    </source>
</evidence>
<proteinExistence type="predicted"/>
<accession>X6LLW1</accession>
<dbReference type="OrthoDB" id="432685at2759"/>
<dbReference type="Gene3D" id="2.40.30.10">
    <property type="entry name" value="Translation factors"/>
    <property type="match status" value="1"/>
</dbReference>
<evidence type="ECO:0000313" key="10">
    <source>
        <dbReference type="Proteomes" id="UP000023152"/>
    </source>
</evidence>
<keyword evidence="7" id="KW-0472">Membrane</keyword>
<protein>
    <recommendedName>
        <fullName evidence="2">cytochrome-b5 reductase</fullName>
        <ecNumber evidence="2">1.6.2.2</ecNumber>
    </recommendedName>
</protein>
<feature type="binding site" evidence="6">
    <location>
        <position position="144"/>
    </location>
    <ligand>
        <name>FAD</name>
        <dbReference type="ChEBI" id="CHEBI:57692"/>
    </ligand>
</feature>